<dbReference type="Proteomes" id="UP000321514">
    <property type="component" value="Unassembled WGS sequence"/>
</dbReference>
<accession>A0A511T1D4</accession>
<name>A0A511T1D4_MYXFU</name>
<dbReference type="EMBL" id="FOIB01000001">
    <property type="protein sequence ID" value="SES73832.1"/>
    <property type="molecule type" value="Genomic_DNA"/>
</dbReference>
<organism evidence="1 4">
    <name type="scientific">Myxococcus fulvus</name>
    <dbReference type="NCBI Taxonomy" id="33"/>
    <lineage>
        <taxon>Bacteria</taxon>
        <taxon>Pseudomonadati</taxon>
        <taxon>Myxococcota</taxon>
        <taxon>Myxococcia</taxon>
        <taxon>Myxococcales</taxon>
        <taxon>Cystobacterineae</taxon>
        <taxon>Myxococcaceae</taxon>
        <taxon>Myxococcus</taxon>
    </lineage>
</organism>
<dbReference type="EMBL" id="BJXR01000026">
    <property type="protein sequence ID" value="GEN07960.1"/>
    <property type="molecule type" value="Genomic_DNA"/>
</dbReference>
<proteinExistence type="predicted"/>
<reference evidence="1 4" key="2">
    <citation type="submission" date="2019-07" db="EMBL/GenBank/DDBJ databases">
        <title>Whole genome shotgun sequence of Myxococcus fulvus NBRC 100333.</title>
        <authorList>
            <person name="Hosoyama A."/>
            <person name="Uohara A."/>
            <person name="Ohji S."/>
            <person name="Ichikawa N."/>
        </authorList>
    </citation>
    <scope>NUCLEOTIDE SEQUENCE [LARGE SCALE GENOMIC DNA]</scope>
    <source>
        <strain evidence="1 4">NBRC 100333</strain>
    </source>
</reference>
<reference evidence="2 3" key="1">
    <citation type="submission" date="2016-10" db="EMBL/GenBank/DDBJ databases">
        <authorList>
            <person name="Varghese N."/>
            <person name="Submissions S."/>
        </authorList>
    </citation>
    <scope>NUCLEOTIDE SEQUENCE [LARGE SCALE GENOMIC DNA]</scope>
    <source>
        <strain evidence="2 3">DSM 16525</strain>
    </source>
</reference>
<evidence type="ECO:0000313" key="3">
    <source>
        <dbReference type="Proteomes" id="UP000183760"/>
    </source>
</evidence>
<dbReference type="RefSeq" id="WP_143096890.1">
    <property type="nucleotide sequence ID" value="NZ_BJXR01000026.1"/>
</dbReference>
<sequence>MRVMRPELRLVHDSAPQAPEAPPSLASPWWKDLLSILALGASLALVVGWLGSERRAVLSLEPDERALVFQESWDGFQRLCSAPSQSGLIPRCREQARFLLLFPECQGACQEQARLHGRALR</sequence>
<keyword evidence="3" id="KW-1185">Reference proteome</keyword>
<evidence type="ECO:0000313" key="2">
    <source>
        <dbReference type="EMBL" id="SES73832.1"/>
    </source>
</evidence>
<dbReference type="Proteomes" id="UP000183760">
    <property type="component" value="Unassembled WGS sequence"/>
</dbReference>
<comment type="caution">
    <text evidence="1">The sequence shown here is derived from an EMBL/GenBank/DDBJ whole genome shotgun (WGS) entry which is preliminary data.</text>
</comment>
<protein>
    <submittedName>
        <fullName evidence="1">Uncharacterized protein</fullName>
    </submittedName>
</protein>
<dbReference type="AlphaFoldDB" id="A0A511T1D4"/>
<evidence type="ECO:0000313" key="4">
    <source>
        <dbReference type="Proteomes" id="UP000321514"/>
    </source>
</evidence>
<evidence type="ECO:0000313" key="1">
    <source>
        <dbReference type="EMBL" id="GEN07960.1"/>
    </source>
</evidence>
<gene>
    <name evidence="1" type="ORF">MFU01_29970</name>
    <name evidence="2" type="ORF">SAMN05443572_10115</name>
</gene>